<dbReference type="EC" id="2.1.2.10" evidence="5"/>
<reference evidence="5" key="1">
    <citation type="submission" date="2019-08" db="EMBL/GenBank/DDBJ databases">
        <authorList>
            <person name="Kucharzyk K."/>
            <person name="Murdoch R.W."/>
            <person name="Higgins S."/>
            <person name="Loffler F."/>
        </authorList>
    </citation>
    <scope>NUCLEOTIDE SEQUENCE</scope>
</reference>
<dbReference type="SUPFAM" id="SSF103025">
    <property type="entry name" value="Folate-binding domain"/>
    <property type="match status" value="1"/>
</dbReference>
<feature type="domain" description="Aminomethyltransferase C-terminal" evidence="4">
    <location>
        <begin position="97"/>
        <end position="175"/>
    </location>
</feature>
<dbReference type="Pfam" id="PF08669">
    <property type="entry name" value="GCV_T_C"/>
    <property type="match status" value="1"/>
</dbReference>
<name>A0A645IDA7_9ZZZZ</name>
<organism evidence="5">
    <name type="scientific">bioreactor metagenome</name>
    <dbReference type="NCBI Taxonomy" id="1076179"/>
    <lineage>
        <taxon>unclassified sequences</taxon>
        <taxon>metagenomes</taxon>
        <taxon>ecological metagenomes</taxon>
    </lineage>
</organism>
<dbReference type="Pfam" id="PF01571">
    <property type="entry name" value="GCV_T"/>
    <property type="match status" value="1"/>
</dbReference>
<evidence type="ECO:0000259" key="3">
    <source>
        <dbReference type="Pfam" id="PF01571"/>
    </source>
</evidence>
<accession>A0A645IDA7</accession>
<dbReference type="SUPFAM" id="SSF101790">
    <property type="entry name" value="Aminomethyltransferase beta-barrel domain"/>
    <property type="match status" value="1"/>
</dbReference>
<dbReference type="PANTHER" id="PTHR43757">
    <property type="entry name" value="AMINOMETHYLTRANSFERASE"/>
    <property type="match status" value="1"/>
</dbReference>
<evidence type="ECO:0000256" key="1">
    <source>
        <dbReference type="ARBA" id="ARBA00022576"/>
    </source>
</evidence>
<dbReference type="InterPro" id="IPR028896">
    <property type="entry name" value="GcvT/YgfZ/DmdA"/>
</dbReference>
<dbReference type="GO" id="GO:0008168">
    <property type="term" value="F:methyltransferase activity"/>
    <property type="evidence" value="ECO:0007669"/>
    <property type="project" value="UniProtKB-KW"/>
</dbReference>
<dbReference type="GO" id="GO:0004047">
    <property type="term" value="F:aminomethyltransferase activity"/>
    <property type="evidence" value="ECO:0007669"/>
    <property type="project" value="UniProtKB-EC"/>
</dbReference>
<dbReference type="GO" id="GO:0008483">
    <property type="term" value="F:transaminase activity"/>
    <property type="evidence" value="ECO:0007669"/>
    <property type="project" value="UniProtKB-KW"/>
</dbReference>
<dbReference type="AlphaFoldDB" id="A0A645IDA7"/>
<dbReference type="FunFam" id="2.40.30.110:FF:000003">
    <property type="entry name" value="Aminomethyltransferase"/>
    <property type="match status" value="1"/>
</dbReference>
<keyword evidence="2 5" id="KW-0808">Transferase</keyword>
<dbReference type="FunFam" id="4.10.1250.10:FF:000001">
    <property type="entry name" value="Aminomethyltransferase"/>
    <property type="match status" value="1"/>
</dbReference>
<evidence type="ECO:0000259" key="4">
    <source>
        <dbReference type="Pfam" id="PF08669"/>
    </source>
</evidence>
<dbReference type="EMBL" id="VSSQ01112382">
    <property type="protein sequence ID" value="MPN49285.1"/>
    <property type="molecule type" value="Genomic_DNA"/>
</dbReference>
<protein>
    <submittedName>
        <fullName evidence="5">Aminomethyltransferase</fullName>
        <ecNumber evidence="5">2.1.2.10</ecNumber>
    </submittedName>
</protein>
<dbReference type="InterPro" id="IPR027266">
    <property type="entry name" value="TrmE/GcvT-like"/>
</dbReference>
<evidence type="ECO:0000256" key="2">
    <source>
        <dbReference type="ARBA" id="ARBA00022679"/>
    </source>
</evidence>
<evidence type="ECO:0000313" key="5">
    <source>
        <dbReference type="EMBL" id="MPN49285.1"/>
    </source>
</evidence>
<dbReference type="InterPro" id="IPR006222">
    <property type="entry name" value="GCVT_N"/>
</dbReference>
<feature type="domain" description="GCVT N-terminal" evidence="3">
    <location>
        <begin position="2"/>
        <end position="80"/>
    </location>
</feature>
<dbReference type="PANTHER" id="PTHR43757:SF2">
    <property type="entry name" value="AMINOMETHYLTRANSFERASE, MITOCHONDRIAL"/>
    <property type="match status" value="1"/>
</dbReference>
<dbReference type="Gene3D" id="2.40.30.110">
    <property type="entry name" value="Aminomethyltransferase beta-barrel domains"/>
    <property type="match status" value="1"/>
</dbReference>
<keyword evidence="5" id="KW-0489">Methyltransferase</keyword>
<keyword evidence="1" id="KW-0032">Aminotransferase</keyword>
<dbReference type="InterPro" id="IPR029043">
    <property type="entry name" value="GcvT/YgfZ_C"/>
</dbReference>
<gene>
    <name evidence="5" type="primary">gcvT_33</name>
    <name evidence="5" type="ORF">SDC9_196902</name>
</gene>
<dbReference type="InterPro" id="IPR013977">
    <property type="entry name" value="GcvT_C"/>
</dbReference>
<dbReference type="GO" id="GO:0005829">
    <property type="term" value="C:cytosol"/>
    <property type="evidence" value="ECO:0007669"/>
    <property type="project" value="TreeGrafter"/>
</dbReference>
<sequence length="178" mass="19457">MSRTGYTGELGYELYCRPEQAVSLAEALLEAGKDEGLIPCGLGARDTLRLEAGMPLYGHEMTDDITPLEAGLSFFVKLDKPHFIGKEALIKKGAPKRMRVGLEMVDRGIAREHCPVYMDGVLIGETTSGTMAPYLGKAIAMALVDASKADPQAVYEVDVRGRMLKAKTTELPFYKRSK</sequence>
<comment type="caution">
    <text evidence="5">The sequence shown here is derived from an EMBL/GenBank/DDBJ whole genome shotgun (WGS) entry which is preliminary data.</text>
</comment>
<proteinExistence type="predicted"/>
<dbReference type="GO" id="GO:0032259">
    <property type="term" value="P:methylation"/>
    <property type="evidence" value="ECO:0007669"/>
    <property type="project" value="UniProtKB-KW"/>
</dbReference>
<dbReference type="Gene3D" id="3.30.1360.120">
    <property type="entry name" value="Probable tRNA modification gtpase trme, domain 1"/>
    <property type="match status" value="1"/>
</dbReference>
<dbReference type="Gene3D" id="4.10.1250.10">
    <property type="entry name" value="Aminomethyltransferase fragment"/>
    <property type="match status" value="1"/>
</dbReference>